<dbReference type="EMBL" id="FMTT01000060">
    <property type="protein sequence ID" value="SCW83128.1"/>
    <property type="molecule type" value="Genomic_DNA"/>
</dbReference>
<gene>
    <name evidence="2" type="ORF">SAMN04487970_10608</name>
</gene>
<organism evidence="2 3">
    <name type="scientific">Paenibacillus tianmuensis</name>
    <dbReference type="NCBI Taxonomy" id="624147"/>
    <lineage>
        <taxon>Bacteria</taxon>
        <taxon>Bacillati</taxon>
        <taxon>Bacillota</taxon>
        <taxon>Bacilli</taxon>
        <taxon>Bacillales</taxon>
        <taxon>Paenibacillaceae</taxon>
        <taxon>Paenibacillus</taxon>
    </lineage>
</organism>
<dbReference type="Proteomes" id="UP000198601">
    <property type="component" value="Unassembled WGS sequence"/>
</dbReference>
<accession>A0A1G4TP01</accession>
<feature type="coiled-coil region" evidence="1">
    <location>
        <begin position="176"/>
        <end position="229"/>
    </location>
</feature>
<evidence type="ECO:0000256" key="1">
    <source>
        <dbReference type="SAM" id="Coils"/>
    </source>
</evidence>
<sequence>MLSNDTLYGLGDKLKHLNHIWALSRGIDLGEHTPFLGAIKYVILQEVFSREINDSQSRAYADLVTIAQEACGLRFQATEEQAEKVIEDLMWSKNKSYDRFSFESEFYDELNGTWEKQRYQYLTIDHDTSDFENGIEVYKLSDEALSIVVSNREFENAFDVTVAQLIAEMMIRNGNLKEARATLDKLDVKVRKLINEEKEHHKQLRRDPRKAIKEHNERWNKSLNDIEKQFVEEKNGFGRLVSTLDKSNNTNDEDKKKEINKIRQRIHRTSRSHDYLAKLVISNIRIDFDYRSNHFASLFWAPPKKTFKDSLWRSAKQVGFIHPEALYYIASSIFSPQKPFMFPLEWIAMEQTILLQEIEFDYEDDPQEPIVPMDLNWDKITDLWMPLVEELIEYGEISTLHYDSISDESLSEWLKYREAFDIWILFKMSEQESLTLTEEALTQEESDHRIILFQKLIAKYPRFEVLVNKTLHVEATEDDTIVIHNKILVSPIFINIA</sequence>
<evidence type="ECO:0000313" key="3">
    <source>
        <dbReference type="Proteomes" id="UP000198601"/>
    </source>
</evidence>
<reference evidence="3" key="1">
    <citation type="submission" date="2016-10" db="EMBL/GenBank/DDBJ databases">
        <authorList>
            <person name="Varghese N."/>
            <person name="Submissions S."/>
        </authorList>
    </citation>
    <scope>NUCLEOTIDE SEQUENCE [LARGE SCALE GENOMIC DNA]</scope>
    <source>
        <strain evidence="3">CGMCC 1.8946</strain>
    </source>
</reference>
<dbReference type="OrthoDB" id="2498762at2"/>
<evidence type="ECO:0000313" key="2">
    <source>
        <dbReference type="EMBL" id="SCW83128.1"/>
    </source>
</evidence>
<dbReference type="STRING" id="624147.SAMN04487970_10608"/>
<keyword evidence="3" id="KW-1185">Reference proteome</keyword>
<dbReference type="RefSeq" id="WP_090676395.1">
    <property type="nucleotide sequence ID" value="NZ_FMTT01000060.1"/>
</dbReference>
<keyword evidence="1" id="KW-0175">Coiled coil</keyword>
<dbReference type="AlphaFoldDB" id="A0A1G4TP01"/>
<name>A0A1G4TP01_9BACL</name>
<proteinExistence type="predicted"/>
<protein>
    <submittedName>
        <fullName evidence="2">Uncharacterized protein</fullName>
    </submittedName>
</protein>